<sequence length="206" mass="22202">MSAPRTDAADAGEASFPTLHALNAALRASETAVPGGVRPVPGKGPVGASIAFVGEQPGDEEDRQGRPFVGPAGRLFDRALAEAGIERTRSYVTNAVKRFKFVQRGKRRIHQKPTAGEISHERWWLDRELALVHPQVVVALGATAGYALAGRKVAVTRERGPLVFGNRRGYLTVHPSYLLRVPDEAAKRAAYEAFVADLRAVRSMAG</sequence>
<reference evidence="11 12" key="1">
    <citation type="submission" date="2019-12" db="EMBL/GenBank/DDBJ databases">
        <authorList>
            <person name="Reyes-Prieto M."/>
        </authorList>
    </citation>
    <scope>NUCLEOTIDE SEQUENCE [LARGE SCALE GENOMIC DNA]</scope>
    <source>
        <strain evidence="11">HF14-78462</strain>
    </source>
</reference>
<evidence type="ECO:0000256" key="5">
    <source>
        <dbReference type="ARBA" id="ARBA00022763"/>
    </source>
</evidence>
<dbReference type="PANTHER" id="PTHR33693">
    <property type="entry name" value="TYPE-5 URACIL-DNA GLYCOSYLASE"/>
    <property type="match status" value="1"/>
</dbReference>
<keyword evidence="3" id="KW-0004">4Fe-4S</keyword>
<evidence type="ECO:0000256" key="8">
    <source>
        <dbReference type="ARBA" id="ARBA00023014"/>
    </source>
</evidence>
<dbReference type="CDD" id="cd10030">
    <property type="entry name" value="UDG-F4_TTUDGA_SPO1dp_like"/>
    <property type="match status" value="1"/>
</dbReference>
<comment type="similarity">
    <text evidence="1">Belongs to the uracil-DNA glycosylase (UDG) superfamily. Type 4 (UDGa) family.</text>
</comment>
<dbReference type="PANTHER" id="PTHR33693:SF9">
    <property type="entry name" value="TYPE-4 URACIL-DNA GLYCOSYLASE"/>
    <property type="match status" value="1"/>
</dbReference>
<dbReference type="InterPro" id="IPR005122">
    <property type="entry name" value="Uracil-DNA_glycosylase-like"/>
</dbReference>
<evidence type="ECO:0000256" key="6">
    <source>
        <dbReference type="ARBA" id="ARBA00022801"/>
    </source>
</evidence>
<protein>
    <recommendedName>
        <fullName evidence="2">Type-4 uracil-DNA glycosylase</fullName>
    </recommendedName>
</protein>
<evidence type="ECO:0000313" key="11">
    <source>
        <dbReference type="EMBL" id="CAA0096493.1"/>
    </source>
</evidence>
<keyword evidence="7" id="KW-0408">Iron</keyword>
<keyword evidence="8" id="KW-0411">Iron-sulfur</keyword>
<dbReference type="GO" id="GO:0051539">
    <property type="term" value="F:4 iron, 4 sulfur cluster binding"/>
    <property type="evidence" value="ECO:0007669"/>
    <property type="project" value="UniProtKB-KW"/>
</dbReference>
<evidence type="ECO:0000256" key="7">
    <source>
        <dbReference type="ARBA" id="ARBA00023004"/>
    </source>
</evidence>
<dbReference type="SMART" id="SM00987">
    <property type="entry name" value="UreE_C"/>
    <property type="match status" value="1"/>
</dbReference>
<dbReference type="GO" id="GO:0046872">
    <property type="term" value="F:metal ion binding"/>
    <property type="evidence" value="ECO:0007669"/>
    <property type="project" value="UniProtKB-KW"/>
</dbReference>
<dbReference type="AlphaFoldDB" id="A0A5S9NZX3"/>
<dbReference type="InterPro" id="IPR036895">
    <property type="entry name" value="Uracil-DNA_glycosylase-like_sf"/>
</dbReference>
<organism evidence="11 12">
    <name type="scientific">Starkeya nomas</name>
    <dbReference type="NCBI Taxonomy" id="2666134"/>
    <lineage>
        <taxon>Bacteria</taxon>
        <taxon>Pseudomonadati</taxon>
        <taxon>Pseudomonadota</taxon>
        <taxon>Alphaproteobacteria</taxon>
        <taxon>Hyphomicrobiales</taxon>
        <taxon>Xanthobacteraceae</taxon>
        <taxon>Starkeya</taxon>
    </lineage>
</organism>
<dbReference type="SUPFAM" id="SSF52141">
    <property type="entry name" value="Uracil-DNA glycosylase-like"/>
    <property type="match status" value="1"/>
</dbReference>
<dbReference type="Pfam" id="PF03167">
    <property type="entry name" value="UDG"/>
    <property type="match status" value="1"/>
</dbReference>
<gene>
    <name evidence="11" type="primary">udg</name>
    <name evidence="11" type="ORF">STARVERO_02026</name>
</gene>
<evidence type="ECO:0000256" key="3">
    <source>
        <dbReference type="ARBA" id="ARBA00022485"/>
    </source>
</evidence>
<evidence type="ECO:0000259" key="10">
    <source>
        <dbReference type="SMART" id="SM00986"/>
    </source>
</evidence>
<dbReference type="SMART" id="SM00986">
    <property type="entry name" value="UDG"/>
    <property type="match status" value="1"/>
</dbReference>
<dbReference type="NCBIfam" id="TIGR03914">
    <property type="entry name" value="UDG_fam_dom"/>
    <property type="match status" value="1"/>
</dbReference>
<keyword evidence="5" id="KW-0227">DNA damage</keyword>
<dbReference type="Proteomes" id="UP000433050">
    <property type="component" value="Unassembled WGS sequence"/>
</dbReference>
<evidence type="ECO:0000256" key="2">
    <source>
        <dbReference type="ARBA" id="ARBA00019403"/>
    </source>
</evidence>
<dbReference type="Gene3D" id="3.40.470.10">
    <property type="entry name" value="Uracil-DNA glycosylase-like domain"/>
    <property type="match status" value="1"/>
</dbReference>
<accession>A0A5S9NZX3</accession>
<evidence type="ECO:0000256" key="1">
    <source>
        <dbReference type="ARBA" id="ARBA00006521"/>
    </source>
</evidence>
<keyword evidence="4" id="KW-0479">Metal-binding</keyword>
<evidence type="ECO:0000313" key="12">
    <source>
        <dbReference type="Proteomes" id="UP000433050"/>
    </source>
</evidence>
<keyword evidence="12" id="KW-1185">Reference proteome</keyword>
<dbReference type="GO" id="GO:0097506">
    <property type="term" value="F:deaminated base DNA N-glycosylase activity"/>
    <property type="evidence" value="ECO:0007669"/>
    <property type="project" value="UniProtKB-ARBA"/>
</dbReference>
<keyword evidence="9" id="KW-0234">DNA repair</keyword>
<evidence type="ECO:0000256" key="4">
    <source>
        <dbReference type="ARBA" id="ARBA00022723"/>
    </source>
</evidence>
<dbReference type="InterPro" id="IPR051536">
    <property type="entry name" value="UDG_Type-4/5"/>
</dbReference>
<keyword evidence="11" id="KW-0326">Glycosidase</keyword>
<name>A0A5S9NZX3_9HYPH</name>
<keyword evidence="6 11" id="KW-0378">Hydrolase</keyword>
<proteinExistence type="inferred from homology"/>
<dbReference type="InterPro" id="IPR005273">
    <property type="entry name" value="Ura-DNA_glyco_family4"/>
</dbReference>
<dbReference type="GO" id="GO:0006281">
    <property type="term" value="P:DNA repair"/>
    <property type="evidence" value="ECO:0007669"/>
    <property type="project" value="UniProtKB-KW"/>
</dbReference>
<dbReference type="EMBL" id="CACSAS010000001">
    <property type="protein sequence ID" value="CAA0096493.1"/>
    <property type="molecule type" value="Genomic_DNA"/>
</dbReference>
<feature type="domain" description="Uracil-DNA glycosylase-like" evidence="10">
    <location>
        <begin position="41"/>
        <end position="199"/>
    </location>
</feature>
<evidence type="ECO:0000256" key="9">
    <source>
        <dbReference type="ARBA" id="ARBA00023204"/>
    </source>
</evidence>